<reference evidence="9" key="1">
    <citation type="submission" date="2025-08" db="UniProtKB">
        <authorList>
            <consortium name="Ensembl"/>
        </authorList>
    </citation>
    <scope>IDENTIFICATION</scope>
</reference>
<evidence type="ECO:0000313" key="9">
    <source>
        <dbReference type="Ensembl" id="ENSLCNP00005020797.1"/>
    </source>
</evidence>
<comment type="subcellular location">
    <subcellularLocation>
        <location evidence="1 7">Nucleus</location>
    </subcellularLocation>
</comment>
<comment type="similarity">
    <text evidence="2 7">Belongs to the PRP38 family.</text>
</comment>
<evidence type="ECO:0000256" key="8">
    <source>
        <dbReference type="SAM" id="MobiDB-lite"/>
    </source>
</evidence>
<keyword evidence="5 7" id="KW-0508">mRNA splicing</keyword>
<dbReference type="InterPro" id="IPR005037">
    <property type="entry name" value="PRP38"/>
</dbReference>
<dbReference type="GO" id="GO:0005681">
    <property type="term" value="C:spliceosomal complex"/>
    <property type="evidence" value="ECO:0007669"/>
    <property type="project" value="UniProtKB-KW"/>
</dbReference>
<evidence type="ECO:0000256" key="2">
    <source>
        <dbReference type="ARBA" id="ARBA00006164"/>
    </source>
</evidence>
<dbReference type="Proteomes" id="UP000472241">
    <property type="component" value="Unplaced"/>
</dbReference>
<feature type="region of interest" description="Disordered" evidence="8">
    <location>
        <begin position="47"/>
        <end position="74"/>
    </location>
</feature>
<dbReference type="Ensembl" id="ENSLCNT00005023266.1">
    <property type="protein sequence ID" value="ENSLCNP00005020797.1"/>
    <property type="gene ID" value="ENSLCNG00005013584.1"/>
</dbReference>
<comment type="function">
    <text evidence="7">May be required for pre-mRNA splicing.</text>
</comment>
<evidence type="ECO:0000256" key="4">
    <source>
        <dbReference type="ARBA" id="ARBA00022728"/>
    </source>
</evidence>
<keyword evidence="4 7" id="KW-0747">Spliceosome</keyword>
<name>A0A667H0M7_LYNCA</name>
<protein>
    <recommendedName>
        <fullName evidence="7">Pre-mRNA-splicing factor 38B</fullName>
    </recommendedName>
</protein>
<evidence type="ECO:0000256" key="5">
    <source>
        <dbReference type="ARBA" id="ARBA00023187"/>
    </source>
</evidence>
<dbReference type="Pfam" id="PF03371">
    <property type="entry name" value="PRP38"/>
    <property type="match status" value="1"/>
</dbReference>
<evidence type="ECO:0000256" key="3">
    <source>
        <dbReference type="ARBA" id="ARBA00022664"/>
    </source>
</evidence>
<accession>A0A667H0M7</accession>
<feature type="region of interest" description="Disordered" evidence="8">
    <location>
        <begin position="102"/>
        <end position="144"/>
    </location>
</feature>
<keyword evidence="10" id="KW-1185">Reference proteome</keyword>
<organism evidence="9 10">
    <name type="scientific">Lynx canadensis</name>
    <name type="common">Canada lynx</name>
    <name type="synonym">Felis canadensis</name>
    <dbReference type="NCBI Taxonomy" id="61383"/>
    <lineage>
        <taxon>Eukaryota</taxon>
        <taxon>Metazoa</taxon>
        <taxon>Chordata</taxon>
        <taxon>Craniata</taxon>
        <taxon>Vertebrata</taxon>
        <taxon>Euteleostomi</taxon>
        <taxon>Mammalia</taxon>
        <taxon>Eutheria</taxon>
        <taxon>Laurasiatheria</taxon>
        <taxon>Carnivora</taxon>
        <taxon>Feliformia</taxon>
        <taxon>Felidae</taxon>
        <taxon>Felinae</taxon>
        <taxon>Lynx</taxon>
    </lineage>
</organism>
<feature type="compositionally biased region" description="Low complexity" evidence="8">
    <location>
        <begin position="120"/>
        <end position="132"/>
    </location>
</feature>
<proteinExistence type="inferred from homology"/>
<evidence type="ECO:0000256" key="7">
    <source>
        <dbReference type="RuleBase" id="RU367025"/>
    </source>
</evidence>
<evidence type="ECO:0000256" key="6">
    <source>
        <dbReference type="ARBA" id="ARBA00023242"/>
    </source>
</evidence>
<feature type="compositionally biased region" description="Polar residues" evidence="8">
    <location>
        <begin position="104"/>
        <end position="119"/>
    </location>
</feature>
<keyword evidence="6 7" id="KW-0539">Nucleus</keyword>
<dbReference type="AlphaFoldDB" id="A0A667H0M7"/>
<dbReference type="GO" id="GO:0000398">
    <property type="term" value="P:mRNA splicing, via spliceosome"/>
    <property type="evidence" value="ECO:0007669"/>
    <property type="project" value="UniProtKB-UniRule"/>
</dbReference>
<evidence type="ECO:0000313" key="10">
    <source>
        <dbReference type="Proteomes" id="UP000472241"/>
    </source>
</evidence>
<evidence type="ECO:0000256" key="1">
    <source>
        <dbReference type="ARBA" id="ARBA00004123"/>
    </source>
</evidence>
<sequence length="197" mass="20948">GVTSAGPAILFPGAVGGRDRAPWPPARLLPGVLAARVSAFALDPASIRRRPRCPPSPSRGTARRSPLPTAFHGVGSRTVVPKSEIELGPPPPPFSLPPSFRRNMANNSPALTGNSQPQHQAAAAAAQQQQQQCGGGGATKPAVSGKQGNVLPLWGNEKTMNLNPMILTNILSSPYFKVQLYELKTYHEVVDEIYFKD</sequence>
<gene>
    <name evidence="9" type="primary">PRPF38B</name>
</gene>
<keyword evidence="3 7" id="KW-0507">mRNA processing</keyword>
<dbReference type="PANTHER" id="PTHR23142">
    <property type="entry name" value="PRE-MRNA-SPLICING FACTOR 38A-RELATED"/>
    <property type="match status" value="1"/>
</dbReference>
<reference evidence="9" key="2">
    <citation type="submission" date="2025-09" db="UniProtKB">
        <authorList>
            <consortium name="Ensembl"/>
        </authorList>
    </citation>
    <scope>IDENTIFICATION</scope>
</reference>